<proteinExistence type="predicted"/>
<evidence type="ECO:0000256" key="1">
    <source>
        <dbReference type="SAM" id="SignalP"/>
    </source>
</evidence>
<evidence type="ECO:0000313" key="3">
    <source>
        <dbReference type="Proteomes" id="UP000000813"/>
    </source>
</evidence>
<organism evidence="2 3">
    <name type="scientific">Agrobacterium fabrum (strain C58 / ATCC 33970)</name>
    <name type="common">Agrobacterium tumefaciens (strain C58)</name>
    <dbReference type="NCBI Taxonomy" id="176299"/>
    <lineage>
        <taxon>Bacteria</taxon>
        <taxon>Pseudomonadati</taxon>
        <taxon>Pseudomonadota</taxon>
        <taxon>Alphaproteobacteria</taxon>
        <taxon>Hyphomicrobiales</taxon>
        <taxon>Rhizobiaceae</taxon>
        <taxon>Rhizobium/Agrobacterium group</taxon>
        <taxon>Agrobacterium</taxon>
        <taxon>Agrobacterium tumefaciens complex</taxon>
    </lineage>
</organism>
<dbReference type="PIR" id="AD2861">
    <property type="entry name" value="AD2861"/>
</dbReference>
<feature type="signal peptide" evidence="1">
    <location>
        <begin position="1"/>
        <end position="26"/>
    </location>
</feature>
<dbReference type="eggNOG" id="ENOG50343HJ">
    <property type="taxonomic scope" value="Bacteria"/>
</dbReference>
<evidence type="ECO:0000313" key="2">
    <source>
        <dbReference type="EMBL" id="AAK88060.1"/>
    </source>
</evidence>
<dbReference type="KEGG" id="atu:Atu2317"/>
<reference evidence="2 3" key="2">
    <citation type="journal article" date="2001" name="Science">
        <title>Genome sequence of the plant pathogen and biotechnology agent Agrobacterium tumefaciens C58.</title>
        <authorList>
            <person name="Goodner B."/>
            <person name="Hinkle G."/>
            <person name="Gattung S."/>
            <person name="Miller N."/>
            <person name="Blanchard M."/>
            <person name="Qurollo B."/>
            <person name="Goldman B.S."/>
            <person name="Cao Y."/>
            <person name="Askenazi M."/>
            <person name="Halling C."/>
            <person name="Mullin L."/>
            <person name="Houmiel K."/>
            <person name="Gordon J."/>
            <person name="Vaudin M."/>
            <person name="Iartchouk O."/>
            <person name="Epp A."/>
            <person name="Liu F."/>
            <person name="Wollam C."/>
            <person name="Allinger M."/>
            <person name="Doughty D."/>
            <person name="Scott C."/>
            <person name="Lappas C."/>
            <person name="Markelz B."/>
            <person name="Flanagan C."/>
            <person name="Crowell C."/>
            <person name="Gurson J."/>
            <person name="Lomo C."/>
            <person name="Sear C."/>
            <person name="Strub G."/>
            <person name="Cielo C."/>
            <person name="Slater S."/>
        </authorList>
    </citation>
    <scope>NUCLEOTIDE SEQUENCE [LARGE SCALE GENOMIC DNA]</scope>
    <source>
        <strain evidence="3">C58 / ATCC 33970</strain>
    </source>
</reference>
<gene>
    <name evidence="2" type="ordered locus">Atu2317</name>
</gene>
<feature type="chain" id="PRO_5002736661" evidence="1">
    <location>
        <begin position="27"/>
        <end position="198"/>
    </location>
</feature>
<reference evidence="2 3" key="1">
    <citation type="journal article" date="2001" name="Science">
        <title>The genome of the natural genetic engineer Agrobacterium tumefaciens C58.</title>
        <authorList>
            <person name="Wood D.W."/>
            <person name="Setubal J.C."/>
            <person name="Kaul R."/>
            <person name="Monks D.E."/>
            <person name="Kitajima J.P."/>
            <person name="Okura V.K."/>
            <person name="Zhou Y."/>
            <person name="Chen L."/>
            <person name="Wood G.E."/>
            <person name="Almeida N.F.Jr."/>
            <person name="Woo L."/>
            <person name="Chen Y."/>
            <person name="Paulsen I.T."/>
            <person name="Eisen J.A."/>
            <person name="Karp P.D."/>
            <person name="Bovee D.Sr."/>
            <person name="Chapman P."/>
            <person name="Clendenning J."/>
            <person name="Deatherage G."/>
            <person name="Gillet W."/>
            <person name="Grant C."/>
            <person name="Kutyavin T."/>
            <person name="Levy R."/>
            <person name="Li M.J."/>
            <person name="McClelland E."/>
            <person name="Palmieri A."/>
            <person name="Raymond C."/>
            <person name="Rouse G."/>
            <person name="Saenphimmachak C."/>
            <person name="Wu Z."/>
            <person name="Romero P."/>
            <person name="Gordon D."/>
            <person name="Zhang S."/>
            <person name="Yoo H."/>
            <person name="Tao Y."/>
            <person name="Biddle P."/>
            <person name="Jung M."/>
            <person name="Krespan W."/>
            <person name="Perry M."/>
            <person name="Gordon-Kamm B."/>
            <person name="Liao L."/>
            <person name="Kim S."/>
            <person name="Hendrick C."/>
            <person name="Zhao Z.Y."/>
            <person name="Dolan M."/>
            <person name="Chumley F."/>
            <person name="Tingey S.V."/>
            <person name="Tomb J.F."/>
            <person name="Gordon M.P."/>
            <person name="Olson M.V."/>
            <person name="Nester E.W."/>
        </authorList>
    </citation>
    <scope>NUCLEOTIDE SEQUENCE [LARGE SCALE GENOMIC DNA]</scope>
    <source>
        <strain evidence="3">C58 / ATCC 33970</strain>
    </source>
</reference>
<keyword evidence="3" id="KW-1185">Reference proteome</keyword>
<dbReference type="HOGENOM" id="CLU_1382688_0_0_5"/>
<dbReference type="AlphaFoldDB" id="A9CI09"/>
<dbReference type="BioCyc" id="AGRO:ATU2317-MONOMER"/>
<dbReference type="EMBL" id="AE007869">
    <property type="protein sequence ID" value="AAK88060.1"/>
    <property type="molecule type" value="Genomic_DNA"/>
</dbReference>
<protein>
    <submittedName>
        <fullName evidence="2">Uncharacterized protein</fullName>
    </submittedName>
</protein>
<dbReference type="Proteomes" id="UP000000813">
    <property type="component" value="Chromosome circular"/>
</dbReference>
<keyword evidence="1" id="KW-0732">Signal</keyword>
<name>A9CI09_AGRFC</name>
<dbReference type="PIR" id="C97638">
    <property type="entry name" value="C97638"/>
</dbReference>
<dbReference type="EnsemblBacteria" id="AAK88060">
    <property type="protein sequence ID" value="AAK88060"/>
    <property type="gene ID" value="Atu2317"/>
</dbReference>
<sequence length="198" mass="22070">MELLLMSSSFFKILAASLLSPNIALAAECPTIKSDKNGFVLSHSGVQSAFKTAGPVVSVEHGFADGGKQKAFLYQGLIEISRSGSDEDYNAYFTSNLSSFWPLKVGARRTFDFIPLKVDAFKEKWTLSLNVTKRRSFSIGYCSYDVFNVVYDVRRNDEEVERWTAVYAPDLLATVAKIYDEGTNNEETVSYTAIKPLK</sequence>
<accession>A9CI09</accession>
<dbReference type="PATRIC" id="fig|176299.10.peg.2330"/>
<dbReference type="OrthoDB" id="8019273at2"/>